<reference evidence="7" key="1">
    <citation type="submission" date="2025-08" db="UniProtKB">
        <authorList>
            <consortium name="Ensembl"/>
        </authorList>
    </citation>
    <scope>IDENTIFICATION</scope>
</reference>
<keyword evidence="5" id="KW-0472">Membrane</keyword>
<organism evidence="7 8">
    <name type="scientific">Mola mola</name>
    <name type="common">Ocean sunfish</name>
    <name type="synonym">Tetraodon mola</name>
    <dbReference type="NCBI Taxonomy" id="94237"/>
    <lineage>
        <taxon>Eukaryota</taxon>
        <taxon>Metazoa</taxon>
        <taxon>Chordata</taxon>
        <taxon>Craniata</taxon>
        <taxon>Vertebrata</taxon>
        <taxon>Euteleostomi</taxon>
        <taxon>Actinopterygii</taxon>
        <taxon>Neopterygii</taxon>
        <taxon>Teleostei</taxon>
        <taxon>Neoteleostei</taxon>
        <taxon>Acanthomorphata</taxon>
        <taxon>Eupercaria</taxon>
        <taxon>Tetraodontiformes</taxon>
        <taxon>Molidae</taxon>
        <taxon>Mola</taxon>
    </lineage>
</organism>
<dbReference type="Pfam" id="PF10520">
    <property type="entry name" value="Lipid_desat"/>
    <property type="match status" value="1"/>
</dbReference>
<evidence type="ECO:0000256" key="5">
    <source>
        <dbReference type="ARBA" id="ARBA00023136"/>
    </source>
</evidence>
<dbReference type="AlphaFoldDB" id="A0A3Q4AGJ8"/>
<keyword evidence="3" id="KW-0812">Transmembrane</keyword>
<dbReference type="PANTHER" id="PTHR48177:SF1">
    <property type="entry name" value="PLASMANYLETHANOLAMINE DESATURASE 1"/>
    <property type="match status" value="1"/>
</dbReference>
<dbReference type="InterPro" id="IPR036388">
    <property type="entry name" value="WH-like_DNA-bd_sf"/>
</dbReference>
<dbReference type="UniPathway" id="UPA00199"/>
<evidence type="ECO:0000256" key="3">
    <source>
        <dbReference type="ARBA" id="ARBA00022692"/>
    </source>
</evidence>
<reference evidence="7" key="2">
    <citation type="submission" date="2025-09" db="UniProtKB">
        <authorList>
            <consortium name="Ensembl"/>
        </authorList>
    </citation>
    <scope>IDENTIFICATION</scope>
</reference>
<feature type="domain" description="Lipid desaturase" evidence="6">
    <location>
        <begin position="130"/>
        <end position="269"/>
    </location>
</feature>
<evidence type="ECO:0000256" key="4">
    <source>
        <dbReference type="ARBA" id="ARBA00022989"/>
    </source>
</evidence>
<proteinExistence type="inferred from homology"/>
<dbReference type="InterPro" id="IPR019547">
    <property type="entry name" value="Lipid_desat"/>
</dbReference>
<comment type="similarity">
    <text evidence="2">Belongs to the fatty acid desaturase CarF family.</text>
</comment>
<dbReference type="InterPro" id="IPR052601">
    <property type="entry name" value="Plasmalogen_desaturase"/>
</dbReference>
<evidence type="ECO:0000256" key="2">
    <source>
        <dbReference type="ARBA" id="ARBA00007620"/>
    </source>
</evidence>
<evidence type="ECO:0000256" key="1">
    <source>
        <dbReference type="ARBA" id="ARBA00004141"/>
    </source>
</evidence>
<dbReference type="GO" id="GO:0006631">
    <property type="term" value="P:fatty acid metabolic process"/>
    <property type="evidence" value="ECO:0007669"/>
    <property type="project" value="UniProtKB-UniPathway"/>
</dbReference>
<comment type="subcellular location">
    <subcellularLocation>
        <location evidence="1">Membrane</location>
        <topology evidence="1">Multi-pass membrane protein</topology>
    </subcellularLocation>
</comment>
<evidence type="ECO:0000313" key="7">
    <source>
        <dbReference type="Ensembl" id="ENSMMOP00000003265.1"/>
    </source>
</evidence>
<dbReference type="Proteomes" id="UP000261620">
    <property type="component" value="Unplaced"/>
</dbReference>
<dbReference type="GO" id="GO:0016491">
    <property type="term" value="F:oxidoreductase activity"/>
    <property type="evidence" value="ECO:0007669"/>
    <property type="project" value="TreeGrafter"/>
</dbReference>
<keyword evidence="4" id="KW-1133">Transmembrane helix</keyword>
<protein>
    <recommendedName>
        <fullName evidence="6">Lipid desaturase domain-containing protein</fullName>
    </recommendedName>
</protein>
<name>A0A3Q4AGJ8_MOLML</name>
<evidence type="ECO:0000259" key="6">
    <source>
        <dbReference type="Pfam" id="PF10520"/>
    </source>
</evidence>
<accession>A0A3Q4AGJ8</accession>
<evidence type="ECO:0000313" key="8">
    <source>
        <dbReference type="Proteomes" id="UP000261620"/>
    </source>
</evidence>
<sequence length="279" mass="33196">MSEVCNFHYRYTSTMRDKMRKKSWKSQCGIFKEFICKLWWKISIWSPTNKQDFWLSQTCNFFFKKLFCPPLVTCINGTCLNSTYLYKRHLSTASNSQTPNSTMARTKELSKDTRKKIVDLHQAGKSESTIGKQAFIRSFREHQIDPTAITRHNFIETNADNCMIPILPLSRSIPMSYPWDCYIFALAVFLTMTNQIHKWSHSYFGLPYWVTLLQDWHMVFPRKHSLIHHVSPHATYYCITTGENRCYPDYFWRRREELIRLIGQKPRSDDLSRAKKTDR</sequence>
<dbReference type="PANTHER" id="PTHR48177">
    <property type="entry name" value="TRANSMEMBRANE PROTEIN 189"/>
    <property type="match status" value="1"/>
</dbReference>
<dbReference type="Ensembl" id="ENSMMOT00000003317.1">
    <property type="protein sequence ID" value="ENSMMOP00000003265.1"/>
    <property type="gene ID" value="ENSMMOG00000002616.1"/>
</dbReference>
<dbReference type="STRING" id="94237.ENSMMOP00000003265"/>
<dbReference type="Gene3D" id="1.10.10.10">
    <property type="entry name" value="Winged helix-like DNA-binding domain superfamily/Winged helix DNA-binding domain"/>
    <property type="match status" value="1"/>
</dbReference>
<keyword evidence="8" id="KW-1185">Reference proteome</keyword>
<dbReference type="GO" id="GO:0016020">
    <property type="term" value="C:membrane"/>
    <property type="evidence" value="ECO:0007669"/>
    <property type="project" value="UniProtKB-SubCell"/>
</dbReference>